<dbReference type="AlphaFoldDB" id="A0A8T1B3T4"/>
<dbReference type="EMBL" id="RCMI01000857">
    <property type="protein sequence ID" value="KAG2895768.1"/>
    <property type="molecule type" value="Genomic_DNA"/>
</dbReference>
<comment type="caution">
    <text evidence="1">The sequence shown here is derived from an EMBL/GenBank/DDBJ whole genome shotgun (WGS) entry which is preliminary data.</text>
</comment>
<reference evidence="1" key="1">
    <citation type="submission" date="2018-10" db="EMBL/GenBank/DDBJ databases">
        <title>Effector identification in a new, highly contiguous assembly of the strawberry crown rot pathogen Phytophthora cactorum.</title>
        <authorList>
            <person name="Armitage A.D."/>
            <person name="Nellist C.F."/>
            <person name="Bates H."/>
            <person name="Vickerstaff R.J."/>
            <person name="Harrison R.J."/>
        </authorList>
    </citation>
    <scope>NUCLEOTIDE SEQUENCE</scope>
    <source>
        <strain evidence="1">4032</strain>
    </source>
</reference>
<sequence>MMLYRYGSDLKILNATSLTRSTDLRSTSFVTESPRLLLEDRFDDSGDPVVGVEDGLRAVFRVLGVEGQGGECQ</sequence>
<accession>A0A8T1B3T4</accession>
<organism evidence="1 2">
    <name type="scientific">Phytophthora cactorum</name>
    <dbReference type="NCBI Taxonomy" id="29920"/>
    <lineage>
        <taxon>Eukaryota</taxon>
        <taxon>Sar</taxon>
        <taxon>Stramenopiles</taxon>
        <taxon>Oomycota</taxon>
        <taxon>Peronosporomycetes</taxon>
        <taxon>Peronosporales</taxon>
        <taxon>Peronosporaceae</taxon>
        <taxon>Phytophthora</taxon>
    </lineage>
</organism>
<evidence type="ECO:0000313" key="1">
    <source>
        <dbReference type="EMBL" id="KAG2895768.1"/>
    </source>
</evidence>
<proteinExistence type="predicted"/>
<protein>
    <submittedName>
        <fullName evidence="1">Uncharacterized protein</fullName>
    </submittedName>
</protein>
<name>A0A8T1B3T4_9STRA</name>
<evidence type="ECO:0000313" key="2">
    <source>
        <dbReference type="Proteomes" id="UP000774804"/>
    </source>
</evidence>
<dbReference type="VEuPathDB" id="FungiDB:PC110_g18213"/>
<gene>
    <name evidence="1" type="ORF">PC115_g17692</name>
</gene>
<dbReference type="Proteomes" id="UP000774804">
    <property type="component" value="Unassembled WGS sequence"/>
</dbReference>